<feature type="region of interest" description="Disordered" evidence="1">
    <location>
        <begin position="1"/>
        <end position="71"/>
    </location>
</feature>
<evidence type="ECO:0000256" key="1">
    <source>
        <dbReference type="SAM" id="MobiDB-lite"/>
    </source>
</evidence>
<keyword evidence="3" id="KW-1185">Reference proteome</keyword>
<sequence length="162" mass="17830">MQEIQAIQATSHLANATQENTATKADLHITSESGAGNTSHQEESTKVTLSSRAESHKEAKAIKAEQQLEKNKEVENHQIDYSLAMTGIPQFGGRLVTVVKYPDGSTEMIDAFSGKKVTQQELDIARAEKENNEHVQRKQEAKKVAQEVQAFTPGESQPTDLK</sequence>
<name>A0A1C4EYI6_9ENTR</name>
<proteinExistence type="predicted"/>
<reference evidence="3" key="1">
    <citation type="submission" date="2016-08" db="EMBL/GenBank/DDBJ databases">
        <authorList>
            <person name="Varghese N."/>
            <person name="Submissions Spin"/>
        </authorList>
    </citation>
    <scope>NUCLEOTIDE SEQUENCE [LARGE SCALE GENOMIC DNA]</scope>
    <source>
        <strain evidence="3">REICA_142</strain>
    </source>
</reference>
<feature type="compositionally biased region" description="Basic and acidic residues" evidence="1">
    <location>
        <begin position="130"/>
        <end position="145"/>
    </location>
</feature>
<dbReference type="Proteomes" id="UP000198515">
    <property type="component" value="Unassembled WGS sequence"/>
</dbReference>
<feature type="region of interest" description="Disordered" evidence="1">
    <location>
        <begin position="130"/>
        <end position="162"/>
    </location>
</feature>
<feature type="compositionally biased region" description="Polar residues" evidence="1">
    <location>
        <begin position="1"/>
        <end position="23"/>
    </location>
</feature>
<gene>
    <name evidence="2" type="ORF">GA0061070_102851</name>
</gene>
<accession>A0A1C4EYI6</accession>
<feature type="compositionally biased region" description="Polar residues" evidence="1">
    <location>
        <begin position="30"/>
        <end position="39"/>
    </location>
</feature>
<dbReference type="EMBL" id="FMBC01000028">
    <property type="protein sequence ID" value="SCC48708.1"/>
    <property type="molecule type" value="Genomic_DNA"/>
</dbReference>
<dbReference type="OrthoDB" id="6614743at2"/>
<evidence type="ECO:0000313" key="2">
    <source>
        <dbReference type="EMBL" id="SCC48708.1"/>
    </source>
</evidence>
<evidence type="ECO:0000313" key="3">
    <source>
        <dbReference type="Proteomes" id="UP000198515"/>
    </source>
</evidence>
<dbReference type="AlphaFoldDB" id="A0A1C4EYI6"/>
<protein>
    <submittedName>
        <fullName evidence="2">Uncharacterized protein</fullName>
    </submittedName>
</protein>
<organism evidence="2 3">
    <name type="scientific">Kosakonia oryziphila</name>
    <dbReference type="NCBI Taxonomy" id="1005667"/>
    <lineage>
        <taxon>Bacteria</taxon>
        <taxon>Pseudomonadati</taxon>
        <taxon>Pseudomonadota</taxon>
        <taxon>Gammaproteobacteria</taxon>
        <taxon>Enterobacterales</taxon>
        <taxon>Enterobacteriaceae</taxon>
        <taxon>Kosakonia</taxon>
    </lineage>
</organism>
<feature type="compositionally biased region" description="Basic and acidic residues" evidence="1">
    <location>
        <begin position="53"/>
        <end position="71"/>
    </location>
</feature>